<name>A0AA43Q5M2_9GAMM</name>
<protein>
    <submittedName>
        <fullName evidence="2">Endonuclease/exonuclease/phosphatase family protein</fullName>
    </submittedName>
</protein>
<comment type="caution">
    <text evidence="2">The sequence shown here is derived from an EMBL/GenBank/DDBJ whole genome shotgun (WGS) entry which is preliminary data.</text>
</comment>
<dbReference type="Gene3D" id="3.60.10.10">
    <property type="entry name" value="Endonuclease/exonuclease/phosphatase"/>
    <property type="match status" value="1"/>
</dbReference>
<dbReference type="GO" id="GO:0004519">
    <property type="term" value="F:endonuclease activity"/>
    <property type="evidence" value="ECO:0007669"/>
    <property type="project" value="UniProtKB-KW"/>
</dbReference>
<dbReference type="AlphaFoldDB" id="A0AA43Q5M2"/>
<dbReference type="Pfam" id="PF03372">
    <property type="entry name" value="Exo_endo_phos"/>
    <property type="match status" value="1"/>
</dbReference>
<dbReference type="PANTHER" id="PTHR14859">
    <property type="entry name" value="CALCOFLUOR WHITE HYPERSENSITIVE PROTEIN PRECURSOR"/>
    <property type="match status" value="1"/>
</dbReference>
<dbReference type="GO" id="GO:0006506">
    <property type="term" value="P:GPI anchor biosynthetic process"/>
    <property type="evidence" value="ECO:0007669"/>
    <property type="project" value="TreeGrafter"/>
</dbReference>
<dbReference type="GO" id="GO:0016020">
    <property type="term" value="C:membrane"/>
    <property type="evidence" value="ECO:0007669"/>
    <property type="project" value="GOC"/>
</dbReference>
<sequence>MNKKGLRVLTYNIHKGFNVGNRRFVLHQIRDALIAADADLMFLQEMQGEHQRHQQKIPDWPVLSQLEFLAENTWPFHVYGKNAIYNAGHHGNAILSKHPFERWKNINVSPFPWASRSLLHGVIRLPGMATETVPDSPRYFLPPWRSEMSQAVENRCDRLPESGRDVHIMCIHFGLTGKERRLQIGKLSARIDSHVPHDAPLIIAGDFNDWLGQADRLFHDRLGLQEIFQVTHGRYARSFPSWLPFLPMDRIYFRGLTPVSCERLTHAPWHTLSDHAPLTATFSL</sequence>
<organism evidence="2 3">
    <name type="scientific">Candidatus Methylobacter titanis</name>
    <dbReference type="NCBI Taxonomy" id="3053457"/>
    <lineage>
        <taxon>Bacteria</taxon>
        <taxon>Pseudomonadati</taxon>
        <taxon>Pseudomonadota</taxon>
        <taxon>Gammaproteobacteria</taxon>
        <taxon>Methylococcales</taxon>
        <taxon>Methylococcaceae</taxon>
        <taxon>Methylobacter</taxon>
    </lineage>
</organism>
<keyword evidence="3" id="KW-1185">Reference proteome</keyword>
<evidence type="ECO:0000313" key="3">
    <source>
        <dbReference type="Proteomes" id="UP001160519"/>
    </source>
</evidence>
<dbReference type="InterPro" id="IPR005135">
    <property type="entry name" value="Endo/exonuclease/phosphatase"/>
</dbReference>
<dbReference type="InterPro" id="IPR051916">
    <property type="entry name" value="GPI-anchor_lipid_remodeler"/>
</dbReference>
<evidence type="ECO:0000259" key="1">
    <source>
        <dbReference type="Pfam" id="PF03372"/>
    </source>
</evidence>
<proteinExistence type="predicted"/>
<dbReference type="InterPro" id="IPR036691">
    <property type="entry name" value="Endo/exonu/phosph_ase_sf"/>
</dbReference>
<keyword evidence="2" id="KW-0255">Endonuclease</keyword>
<reference evidence="2" key="1">
    <citation type="submission" date="2023-01" db="EMBL/GenBank/DDBJ databases">
        <title>Biogeochemical cycle of methane in antarctic sediments.</title>
        <authorList>
            <person name="Roldan D.M."/>
            <person name="Menes R.J."/>
        </authorList>
    </citation>
    <scope>NUCLEOTIDE SEQUENCE [LARGE SCALE GENOMIC DNA]</scope>
    <source>
        <strain evidence="2">K-2018 MAG008</strain>
    </source>
</reference>
<accession>A0AA43Q5M2</accession>
<feature type="domain" description="Endonuclease/exonuclease/phosphatase" evidence="1">
    <location>
        <begin position="9"/>
        <end position="275"/>
    </location>
</feature>
<keyword evidence="2" id="KW-0378">Hydrolase</keyword>
<gene>
    <name evidence="2" type="ORF">PSU93_12835</name>
</gene>
<dbReference type="PANTHER" id="PTHR14859:SF1">
    <property type="entry name" value="PGAP2-INTERACTING PROTEIN"/>
    <property type="match status" value="1"/>
</dbReference>
<keyword evidence="2" id="KW-0540">Nuclease</keyword>
<evidence type="ECO:0000313" key="2">
    <source>
        <dbReference type="EMBL" id="MDI1232026.1"/>
    </source>
</evidence>
<dbReference type="SUPFAM" id="SSF56219">
    <property type="entry name" value="DNase I-like"/>
    <property type="match status" value="1"/>
</dbReference>
<dbReference type="Proteomes" id="UP001160519">
    <property type="component" value="Unassembled WGS sequence"/>
</dbReference>
<dbReference type="EMBL" id="JAQSDF010000054">
    <property type="protein sequence ID" value="MDI1232026.1"/>
    <property type="molecule type" value="Genomic_DNA"/>
</dbReference>